<dbReference type="Gene3D" id="3.10.20.90">
    <property type="entry name" value="Phosphatidylinositol 3-kinase Catalytic Subunit, Chain A, domain 1"/>
    <property type="match status" value="2"/>
</dbReference>
<dbReference type="EMBL" id="JAGEUA010000005">
    <property type="protein sequence ID" value="KAL0979329.1"/>
    <property type="molecule type" value="Genomic_DNA"/>
</dbReference>
<reference evidence="2 3" key="1">
    <citation type="submission" date="2024-06" db="EMBL/GenBank/DDBJ databases">
        <authorList>
            <person name="Pan Q."/>
            <person name="Wen M."/>
            <person name="Jouanno E."/>
            <person name="Zahm M."/>
            <person name="Klopp C."/>
            <person name="Cabau C."/>
            <person name="Louis A."/>
            <person name="Berthelot C."/>
            <person name="Parey E."/>
            <person name="Roest Crollius H."/>
            <person name="Montfort J."/>
            <person name="Robinson-Rechavi M."/>
            <person name="Bouchez O."/>
            <person name="Lampietro C."/>
            <person name="Lopez Roques C."/>
            <person name="Donnadieu C."/>
            <person name="Postlethwait J."/>
            <person name="Bobe J."/>
            <person name="Verreycken H."/>
            <person name="Guiguen Y."/>
        </authorList>
    </citation>
    <scope>NUCLEOTIDE SEQUENCE [LARGE SCALE GENOMIC DNA]</scope>
    <source>
        <strain evidence="2">Up_M1</strain>
        <tissue evidence="2">Testis</tissue>
    </source>
</reference>
<dbReference type="SUPFAM" id="SSF54236">
    <property type="entry name" value="Ubiquitin-like"/>
    <property type="match status" value="2"/>
</dbReference>
<accession>A0ABD0WR68</accession>
<feature type="domain" description="Ubiquitin-like" evidence="1">
    <location>
        <begin position="29"/>
        <end position="104"/>
    </location>
</feature>
<dbReference type="PROSITE" id="PS50053">
    <property type="entry name" value="UBIQUITIN_2"/>
    <property type="match status" value="2"/>
</dbReference>
<name>A0ABD0WR68_UMBPY</name>
<dbReference type="Proteomes" id="UP001557470">
    <property type="component" value="Unassembled WGS sequence"/>
</dbReference>
<organism evidence="2 3">
    <name type="scientific">Umbra pygmaea</name>
    <name type="common">Eastern mudminnow</name>
    <dbReference type="NCBI Taxonomy" id="75934"/>
    <lineage>
        <taxon>Eukaryota</taxon>
        <taxon>Metazoa</taxon>
        <taxon>Chordata</taxon>
        <taxon>Craniata</taxon>
        <taxon>Vertebrata</taxon>
        <taxon>Euteleostomi</taxon>
        <taxon>Actinopterygii</taxon>
        <taxon>Neopterygii</taxon>
        <taxon>Teleostei</taxon>
        <taxon>Protacanthopterygii</taxon>
        <taxon>Esociformes</taxon>
        <taxon>Umbridae</taxon>
        <taxon>Umbra</taxon>
    </lineage>
</organism>
<evidence type="ECO:0000313" key="2">
    <source>
        <dbReference type="EMBL" id="KAL0979329.1"/>
    </source>
</evidence>
<proteinExistence type="predicted"/>
<dbReference type="AlphaFoldDB" id="A0ABD0WR68"/>
<dbReference type="InterPro" id="IPR029071">
    <property type="entry name" value="Ubiquitin-like_domsf"/>
</dbReference>
<dbReference type="InterPro" id="IPR050158">
    <property type="entry name" value="Ubiquitin_ubiquitin-like"/>
</dbReference>
<comment type="caution">
    <text evidence="2">The sequence shown here is derived from an EMBL/GenBank/DDBJ whole genome shotgun (WGS) entry which is preliminary data.</text>
</comment>
<dbReference type="PANTHER" id="PTHR10666">
    <property type="entry name" value="UBIQUITIN"/>
    <property type="match status" value="1"/>
</dbReference>
<keyword evidence="3" id="KW-1185">Reference proteome</keyword>
<dbReference type="InterPro" id="IPR019956">
    <property type="entry name" value="Ubiquitin_dom"/>
</dbReference>
<evidence type="ECO:0000313" key="3">
    <source>
        <dbReference type="Proteomes" id="UP001557470"/>
    </source>
</evidence>
<dbReference type="PRINTS" id="PR00348">
    <property type="entry name" value="UBIQUITIN"/>
</dbReference>
<sequence>MVRYLQKQVLKSICKNKTGHFNNIKRYIMELTITLLNGTSSRLVVSPQTTVGSLKSEINRHLGIATAVQRLSAVNGNTISLSDDSRTLSDYGLHSGSKVMVLITAHIQVFLKNEKGQTHTYDVLPGETVTEFKAKVQNKEGVPANQQRLIYEGRQLDDGKTLEDYGVRNESTIHLTLRLRGG</sequence>
<dbReference type="InterPro" id="IPR000626">
    <property type="entry name" value="Ubiquitin-like_dom"/>
</dbReference>
<dbReference type="SMART" id="SM00213">
    <property type="entry name" value="UBQ"/>
    <property type="match status" value="2"/>
</dbReference>
<evidence type="ECO:0000259" key="1">
    <source>
        <dbReference type="PROSITE" id="PS50053"/>
    </source>
</evidence>
<gene>
    <name evidence="2" type="ORF">UPYG_G00183710</name>
</gene>
<dbReference type="FunFam" id="3.10.20.90:FF:000222">
    <property type="entry name" value="Polyubiquitin 5"/>
    <property type="match status" value="1"/>
</dbReference>
<protein>
    <recommendedName>
        <fullName evidence="1">Ubiquitin-like domain-containing protein</fullName>
    </recommendedName>
</protein>
<dbReference type="CDD" id="cd17039">
    <property type="entry name" value="Ubl_ubiquitin_like"/>
    <property type="match status" value="1"/>
</dbReference>
<feature type="domain" description="Ubiquitin-like" evidence="1">
    <location>
        <begin position="107"/>
        <end position="182"/>
    </location>
</feature>
<dbReference type="Pfam" id="PF00240">
    <property type="entry name" value="ubiquitin"/>
    <property type="match status" value="2"/>
</dbReference>